<evidence type="ECO:0000313" key="2">
    <source>
        <dbReference type="Proteomes" id="UP000011553"/>
    </source>
</evidence>
<organism evidence="1 2">
    <name type="scientific">Haloferax denitrificans ATCC 35960</name>
    <dbReference type="NCBI Taxonomy" id="662478"/>
    <lineage>
        <taxon>Archaea</taxon>
        <taxon>Methanobacteriati</taxon>
        <taxon>Methanobacteriota</taxon>
        <taxon>Stenosarchaea group</taxon>
        <taxon>Halobacteria</taxon>
        <taxon>Halobacteriales</taxon>
        <taxon>Haloferacaceae</taxon>
        <taxon>Haloferax</taxon>
    </lineage>
</organism>
<name>M0JIY1_9EURY</name>
<evidence type="ECO:0000313" key="1">
    <source>
        <dbReference type="EMBL" id="EMA08318.1"/>
    </source>
</evidence>
<comment type="caution">
    <text evidence="1">The sequence shown here is derived from an EMBL/GenBank/DDBJ whole genome shotgun (WGS) entry which is preliminary data.</text>
</comment>
<dbReference type="AlphaFoldDB" id="M0JIY1"/>
<sequence>MFKSGVLLSNNHLEYTFVNLGSCDRFSVRFDGFDGSVDSWLGYKAVRDDCWLTVEWLVVDLLFDSGFFDECASTTSVIDYNTCGGSVVPCRFGNLEALGMEVPDVHLLLEDVRWREAQTLEHPFGFVDGEESFVGFVPDSTAKKRWESVPVIVETDVARSHTEEDVR</sequence>
<reference evidence="1 2" key="1">
    <citation type="journal article" date="2014" name="PLoS Genet.">
        <title>Phylogenetically driven sequencing of extremely halophilic archaea reveals strategies for static and dynamic osmo-response.</title>
        <authorList>
            <person name="Becker E.A."/>
            <person name="Seitzer P.M."/>
            <person name="Tritt A."/>
            <person name="Larsen D."/>
            <person name="Krusor M."/>
            <person name="Yao A.I."/>
            <person name="Wu D."/>
            <person name="Madern D."/>
            <person name="Eisen J.A."/>
            <person name="Darling A.E."/>
            <person name="Facciotti M.T."/>
        </authorList>
    </citation>
    <scope>NUCLEOTIDE SEQUENCE [LARGE SCALE GENOMIC DNA]</scope>
    <source>
        <strain evidence="1 2">ATCC 35960</strain>
    </source>
</reference>
<accession>M0JIY1</accession>
<dbReference type="Proteomes" id="UP000011553">
    <property type="component" value="Unassembled WGS sequence"/>
</dbReference>
<proteinExistence type="predicted"/>
<protein>
    <submittedName>
        <fullName evidence="1">Uncharacterized protein</fullName>
    </submittedName>
</protein>
<keyword evidence="2" id="KW-1185">Reference proteome</keyword>
<gene>
    <name evidence="1" type="ORF">C438_00725</name>
</gene>
<dbReference type="EMBL" id="AOLP01000001">
    <property type="protein sequence ID" value="EMA08318.1"/>
    <property type="molecule type" value="Genomic_DNA"/>
</dbReference>